<gene>
    <name evidence="2" type="ORF">SDC9_95117</name>
</gene>
<dbReference type="EMBL" id="VSSQ01012079">
    <property type="protein sequence ID" value="MPM48392.1"/>
    <property type="molecule type" value="Genomic_DNA"/>
</dbReference>
<proteinExistence type="predicted"/>
<protein>
    <submittedName>
        <fullName evidence="2">Uncharacterized protein</fullName>
    </submittedName>
</protein>
<feature type="compositionally biased region" description="Basic and acidic residues" evidence="1">
    <location>
        <begin position="46"/>
        <end position="64"/>
    </location>
</feature>
<comment type="caution">
    <text evidence="2">The sequence shown here is derived from an EMBL/GenBank/DDBJ whole genome shotgun (WGS) entry which is preliminary data.</text>
</comment>
<name>A0A645A5N5_9ZZZZ</name>
<evidence type="ECO:0000256" key="1">
    <source>
        <dbReference type="SAM" id="MobiDB-lite"/>
    </source>
</evidence>
<reference evidence="2" key="1">
    <citation type="submission" date="2019-08" db="EMBL/GenBank/DDBJ databases">
        <authorList>
            <person name="Kucharzyk K."/>
            <person name="Murdoch R.W."/>
            <person name="Higgins S."/>
            <person name="Loffler F."/>
        </authorList>
    </citation>
    <scope>NUCLEOTIDE SEQUENCE</scope>
</reference>
<evidence type="ECO:0000313" key="2">
    <source>
        <dbReference type="EMBL" id="MPM48392.1"/>
    </source>
</evidence>
<dbReference type="AlphaFoldDB" id="A0A645A5N5"/>
<accession>A0A645A5N5</accession>
<feature type="region of interest" description="Disordered" evidence="1">
    <location>
        <begin position="1"/>
        <end position="64"/>
    </location>
</feature>
<organism evidence="2">
    <name type="scientific">bioreactor metagenome</name>
    <dbReference type="NCBI Taxonomy" id="1076179"/>
    <lineage>
        <taxon>unclassified sequences</taxon>
        <taxon>metagenomes</taxon>
        <taxon>ecological metagenomes</taxon>
    </lineage>
</organism>
<sequence length="64" mass="6823">MDGERSTDGGCQSWFGGTGSADVHHAHEDGLEGSSDQQAGLNIAERQPDQRADDDRAVQHGETE</sequence>